<accession>A0A242WCJ7</accession>
<dbReference type="AlphaFoldDB" id="A0A242WCJ7"/>
<gene>
    <name evidence="1" type="ORF">BK699_06200</name>
</gene>
<protein>
    <submittedName>
        <fullName evidence="1">Uncharacterized protein</fullName>
    </submittedName>
</protein>
<evidence type="ECO:0000313" key="2">
    <source>
        <dbReference type="Proteomes" id="UP000195152"/>
    </source>
</evidence>
<name>A0A242WCJ7_BACTU</name>
<proteinExistence type="predicted"/>
<organism evidence="1 2">
    <name type="scientific">Bacillus thuringiensis serovar mexicanensis</name>
    <dbReference type="NCBI Taxonomy" id="180868"/>
    <lineage>
        <taxon>Bacteria</taxon>
        <taxon>Bacillati</taxon>
        <taxon>Bacillota</taxon>
        <taxon>Bacilli</taxon>
        <taxon>Bacillales</taxon>
        <taxon>Bacillaceae</taxon>
        <taxon>Bacillus</taxon>
        <taxon>Bacillus cereus group</taxon>
    </lineage>
</organism>
<dbReference type="Proteomes" id="UP000195152">
    <property type="component" value="Unassembled WGS sequence"/>
</dbReference>
<reference evidence="1 2" key="1">
    <citation type="submission" date="2016-10" db="EMBL/GenBank/DDBJ databases">
        <title>Comparative genomics of Bacillus thuringiensis reveals a path to pathogens against multiple invertebrate hosts.</title>
        <authorList>
            <person name="Zheng J."/>
            <person name="Gao Q."/>
            <person name="Liu H."/>
            <person name="Peng D."/>
            <person name="Ruan L."/>
            <person name="Sun M."/>
        </authorList>
    </citation>
    <scope>NUCLEOTIDE SEQUENCE [LARGE SCALE GENOMIC DNA]</scope>
    <source>
        <strain evidence="1">BGSC 4AC1</strain>
    </source>
</reference>
<comment type="caution">
    <text evidence="1">The sequence shown here is derived from an EMBL/GenBank/DDBJ whole genome shotgun (WGS) entry which is preliminary data.</text>
</comment>
<dbReference type="EMBL" id="NFCF01000056">
    <property type="protein sequence ID" value="OTW51911.1"/>
    <property type="molecule type" value="Genomic_DNA"/>
</dbReference>
<sequence>MNLWIVLGAVIVALSQLSLLSENSVDTYTTRLKRKESLPPRRRLKVTTGREKPLLYLRL</sequence>
<evidence type="ECO:0000313" key="1">
    <source>
        <dbReference type="EMBL" id="OTW51911.1"/>
    </source>
</evidence>